<keyword evidence="1" id="KW-0732">Signal</keyword>
<evidence type="ECO:0000313" key="3">
    <source>
        <dbReference type="Proteomes" id="UP001230978"/>
    </source>
</evidence>
<dbReference type="Proteomes" id="UP001230978">
    <property type="component" value="Chromosome"/>
</dbReference>
<gene>
    <name evidence="2" type="ORF">QF092_07015</name>
</gene>
<keyword evidence="3" id="KW-1185">Reference proteome</keyword>
<feature type="signal peptide" evidence="1">
    <location>
        <begin position="1"/>
        <end position="24"/>
    </location>
</feature>
<proteinExistence type="predicted"/>
<protein>
    <submittedName>
        <fullName evidence="2">Uncharacterized protein</fullName>
    </submittedName>
</protein>
<feature type="chain" id="PRO_5045072515" evidence="1">
    <location>
        <begin position="25"/>
        <end position="211"/>
    </location>
</feature>
<organism evidence="2 3">
    <name type="scientific">Fuscovulum ytuae</name>
    <dbReference type="NCBI Taxonomy" id="3042299"/>
    <lineage>
        <taxon>Bacteria</taxon>
        <taxon>Pseudomonadati</taxon>
        <taxon>Pseudomonadota</taxon>
        <taxon>Alphaproteobacteria</taxon>
        <taxon>Rhodobacterales</taxon>
        <taxon>Paracoccaceae</taxon>
        <taxon>Fuscovulum</taxon>
    </lineage>
</organism>
<dbReference type="EMBL" id="CP124535">
    <property type="protein sequence ID" value="WGV17532.1"/>
    <property type="molecule type" value="Genomic_DNA"/>
</dbReference>
<evidence type="ECO:0000256" key="1">
    <source>
        <dbReference type="SAM" id="SignalP"/>
    </source>
</evidence>
<evidence type="ECO:0000313" key="2">
    <source>
        <dbReference type="EMBL" id="WGV17532.1"/>
    </source>
</evidence>
<accession>A0ABY8QB87</accession>
<reference evidence="2 3" key="1">
    <citation type="submission" date="2023-04" db="EMBL/GenBank/DDBJ databases">
        <title>YMD61, complete Genome.</title>
        <authorList>
            <person name="Zhang J."/>
        </authorList>
    </citation>
    <scope>NUCLEOTIDE SEQUENCE [LARGE SCALE GENOMIC DNA]</scope>
    <source>
        <strain evidence="2 3">YMD61</strain>
    </source>
</reference>
<dbReference type="RefSeq" id="WP_281468912.1">
    <property type="nucleotide sequence ID" value="NZ_CP124535.1"/>
</dbReference>
<sequence length="211" mass="22579">MCLRAVLGFLVGFSAALAGSLAMADESGADTVDPVRFQRLSDQKTYPVQVRGKQILPGTRQIYLSGRVNAVPALMARPGILDCLKPGYPVEPSSFDWEGMRDDAELTVCLHHAFASIGSAEGIAAWLSEAGLEMGKDGGDGSGGVRYGRQGMSVYDYSFVWKTKGKGPLYGPHRGNPVAGQNVRSTTIDYALDPNEMPIDVGVSHQGTWVK</sequence>
<name>A0ABY8QB87_9RHOB</name>